<dbReference type="AlphaFoldDB" id="A0A814MDI3"/>
<dbReference type="SUPFAM" id="SSF50998">
    <property type="entry name" value="Quinoprotein alcohol dehydrogenase-like"/>
    <property type="match status" value="1"/>
</dbReference>
<gene>
    <name evidence="3" type="ORF">GPM918_LOCUS17478</name>
    <name evidence="2" type="ORF">OVA965_LOCUS10138</name>
    <name evidence="5" type="ORF">SRO942_LOCUS17476</name>
    <name evidence="4" type="ORF">TMI583_LOCUS10136</name>
</gene>
<feature type="domain" description="Pyrrolo-quinoline quinone repeat" evidence="1">
    <location>
        <begin position="310"/>
        <end position="447"/>
    </location>
</feature>
<name>A0A814MDI3_9BILA</name>
<dbReference type="Proteomes" id="UP000663829">
    <property type="component" value="Unassembled WGS sequence"/>
</dbReference>
<dbReference type="EMBL" id="CAJOBC010004816">
    <property type="protein sequence ID" value="CAF3841735.1"/>
    <property type="molecule type" value="Genomic_DNA"/>
</dbReference>
<dbReference type="EMBL" id="CAJNOK010003705">
    <property type="protein sequence ID" value="CAF0911320.1"/>
    <property type="molecule type" value="Genomic_DNA"/>
</dbReference>
<dbReference type="InterPro" id="IPR002372">
    <property type="entry name" value="PQQ_rpt_dom"/>
</dbReference>
<evidence type="ECO:0000313" key="5">
    <source>
        <dbReference type="EMBL" id="CAF3841735.1"/>
    </source>
</evidence>
<accession>A0A814MDI3</accession>
<protein>
    <recommendedName>
        <fullName evidence="1">Pyrrolo-quinoline quinone repeat domain-containing protein</fullName>
    </recommendedName>
</protein>
<organism evidence="3 6">
    <name type="scientific">Didymodactylos carnosus</name>
    <dbReference type="NCBI Taxonomy" id="1234261"/>
    <lineage>
        <taxon>Eukaryota</taxon>
        <taxon>Metazoa</taxon>
        <taxon>Spiralia</taxon>
        <taxon>Gnathifera</taxon>
        <taxon>Rotifera</taxon>
        <taxon>Eurotatoria</taxon>
        <taxon>Bdelloidea</taxon>
        <taxon>Philodinida</taxon>
        <taxon>Philodinidae</taxon>
        <taxon>Didymodactylos</taxon>
    </lineage>
</organism>
<dbReference type="PANTHER" id="PTHR34512">
    <property type="entry name" value="CELL SURFACE PROTEIN"/>
    <property type="match status" value="1"/>
</dbReference>
<evidence type="ECO:0000313" key="2">
    <source>
        <dbReference type="EMBL" id="CAF0911320.1"/>
    </source>
</evidence>
<feature type="domain" description="Pyrrolo-quinoline quinone repeat" evidence="1">
    <location>
        <begin position="152"/>
        <end position="228"/>
    </location>
</feature>
<dbReference type="EMBL" id="CAJNOQ010004817">
    <property type="protein sequence ID" value="CAF1075085.1"/>
    <property type="molecule type" value="Genomic_DNA"/>
</dbReference>
<keyword evidence="6" id="KW-1185">Reference proteome</keyword>
<reference evidence="3" key="1">
    <citation type="submission" date="2021-02" db="EMBL/GenBank/DDBJ databases">
        <authorList>
            <person name="Nowell W R."/>
        </authorList>
    </citation>
    <scope>NUCLEOTIDE SEQUENCE</scope>
</reference>
<dbReference type="OrthoDB" id="408177at2759"/>
<dbReference type="EMBL" id="CAJOBA010003707">
    <property type="protein sequence ID" value="CAF3690402.1"/>
    <property type="molecule type" value="Genomic_DNA"/>
</dbReference>
<dbReference type="SMART" id="SM00564">
    <property type="entry name" value="PQQ"/>
    <property type="match status" value="6"/>
</dbReference>
<dbReference type="Pfam" id="PF13360">
    <property type="entry name" value="PQQ_2"/>
    <property type="match status" value="2"/>
</dbReference>
<evidence type="ECO:0000259" key="1">
    <source>
        <dbReference type="Pfam" id="PF13360"/>
    </source>
</evidence>
<dbReference type="Proteomes" id="UP000682733">
    <property type="component" value="Unassembled WGS sequence"/>
</dbReference>
<dbReference type="InterPro" id="IPR018391">
    <property type="entry name" value="PQQ_b-propeller_rpt"/>
</dbReference>
<dbReference type="Proteomes" id="UP000677228">
    <property type="component" value="Unassembled WGS sequence"/>
</dbReference>
<dbReference type="PANTHER" id="PTHR34512:SF30">
    <property type="entry name" value="OUTER MEMBRANE PROTEIN ASSEMBLY FACTOR BAMB"/>
    <property type="match status" value="1"/>
</dbReference>
<evidence type="ECO:0000313" key="6">
    <source>
        <dbReference type="Proteomes" id="UP000663829"/>
    </source>
</evidence>
<sequence>MFSLNLGIYSIPSEKKRVPICSIAILINNSVTYQLQHKGEDISSWRRLQIRRDKKLPSLKYNGAVYQYRGNQDVTHIAHHVKNKQNLKLPMKLKWKYFQLNVGIHTASKSSPVVDQTSVYVGADNGRLYAFDKYSGKVKWIFVTRPCKNGIHGTPAVDLHHVYIGDYGGWMYCLNKSNGNLKWESKLGQSIGASPILVGERLYATIEVGLPRANGYLTMLDRSTGDVLFYSDPFGDHSHCTPTISNQRVYLGANTGRFHCLDMNTGRELWHFNTRGQRARKLYDKQLCKEDSSLCTSTLSALQNTGEIKGTASIVDDIVVFGSWDMYIYGLNATTGHEIWSYRVTGLVMSSSAIDTKHRRVYIGSHSKIFYCLNLDSGHHVWSYETQGRLMSSPILVPVSSIRCTQGIAAVFGSFDTIVYILCAENGQVLSELKLGMGAISNEISFNNKSLYISTNKGYLVKLDGS</sequence>
<dbReference type="InterPro" id="IPR015943">
    <property type="entry name" value="WD40/YVTN_repeat-like_dom_sf"/>
</dbReference>
<comment type="caution">
    <text evidence="3">The sequence shown here is derived from an EMBL/GenBank/DDBJ whole genome shotgun (WGS) entry which is preliminary data.</text>
</comment>
<dbReference type="Proteomes" id="UP000681722">
    <property type="component" value="Unassembled WGS sequence"/>
</dbReference>
<dbReference type="InterPro" id="IPR011047">
    <property type="entry name" value="Quinoprotein_ADH-like_sf"/>
</dbReference>
<evidence type="ECO:0000313" key="3">
    <source>
        <dbReference type="EMBL" id="CAF1075085.1"/>
    </source>
</evidence>
<dbReference type="Gene3D" id="2.130.10.10">
    <property type="entry name" value="YVTN repeat-like/Quinoprotein amine dehydrogenase"/>
    <property type="match status" value="2"/>
</dbReference>
<proteinExistence type="predicted"/>
<evidence type="ECO:0000313" key="4">
    <source>
        <dbReference type="EMBL" id="CAF3690402.1"/>
    </source>
</evidence>